<evidence type="ECO:0000256" key="2">
    <source>
        <dbReference type="SAM" id="Phobius"/>
    </source>
</evidence>
<feature type="compositionally biased region" description="Basic and acidic residues" evidence="1">
    <location>
        <begin position="597"/>
        <end position="613"/>
    </location>
</feature>
<dbReference type="HOGENOM" id="CLU_356789_0_0_1"/>
<feature type="compositionally biased region" description="Basic and acidic residues" evidence="1">
    <location>
        <begin position="621"/>
        <end position="646"/>
    </location>
</feature>
<feature type="compositionally biased region" description="Basic residues" evidence="1">
    <location>
        <begin position="777"/>
        <end position="786"/>
    </location>
</feature>
<feature type="compositionally biased region" description="Basic and acidic residues" evidence="1">
    <location>
        <begin position="493"/>
        <end position="527"/>
    </location>
</feature>
<feature type="transmembrane region" description="Helical" evidence="2">
    <location>
        <begin position="42"/>
        <end position="62"/>
    </location>
</feature>
<comment type="caution">
    <text evidence="3">The sequence shown here is derived from an EMBL/GenBank/DDBJ whole genome shotgun (WGS) entry which is preliminary data.</text>
</comment>
<evidence type="ECO:0000313" key="3">
    <source>
        <dbReference type="EMBL" id="EJW02563.1"/>
    </source>
</evidence>
<keyword evidence="2" id="KW-0472">Membrane</keyword>
<accession>J8ZSE8</accession>
<dbReference type="Proteomes" id="UP000003163">
    <property type="component" value="Unassembled WGS sequence"/>
</dbReference>
<keyword evidence="4" id="KW-1185">Reference proteome</keyword>
<name>J8ZSE8_EDHAE</name>
<feature type="compositionally biased region" description="Acidic residues" evidence="1">
    <location>
        <begin position="476"/>
        <end position="486"/>
    </location>
</feature>
<evidence type="ECO:0008006" key="5">
    <source>
        <dbReference type="Google" id="ProtNLM"/>
    </source>
</evidence>
<keyword evidence="2" id="KW-1133">Transmembrane helix</keyword>
<dbReference type="Gene3D" id="3.60.10.10">
    <property type="entry name" value="Endonuclease/exonuclease/phosphatase"/>
    <property type="match status" value="1"/>
</dbReference>
<feature type="region of interest" description="Disordered" evidence="1">
    <location>
        <begin position="468"/>
        <end position="786"/>
    </location>
</feature>
<dbReference type="EMBL" id="AFBI03000065">
    <property type="protein sequence ID" value="EJW02563.1"/>
    <property type="molecule type" value="Genomic_DNA"/>
</dbReference>
<feature type="compositionally biased region" description="Basic and acidic residues" evidence="1">
    <location>
        <begin position="658"/>
        <end position="674"/>
    </location>
</feature>
<proteinExistence type="predicted"/>
<feature type="transmembrane region" description="Helical" evidence="2">
    <location>
        <begin position="108"/>
        <end position="128"/>
    </location>
</feature>
<protein>
    <recommendedName>
        <fullName evidence="5">Endonuclease/exonuclease/phosphatase domain-containing protein</fullName>
    </recommendedName>
</protein>
<reference evidence="3 4" key="1">
    <citation type="submission" date="2011-08" db="EMBL/GenBank/DDBJ databases">
        <authorList>
            <person name="Liu Z.J."/>
            <person name="Shi F.L."/>
            <person name="Lu J.Q."/>
            <person name="Li M."/>
            <person name="Wang Z.L."/>
        </authorList>
    </citation>
    <scope>NUCLEOTIDE SEQUENCE [LARGE SCALE GENOMIC DNA]</scope>
    <source>
        <strain evidence="3 4">USNM 41457</strain>
    </source>
</reference>
<organism evidence="3 4">
    <name type="scientific">Edhazardia aedis (strain USNM 41457)</name>
    <name type="common">Microsporidian parasite</name>
    <dbReference type="NCBI Taxonomy" id="1003232"/>
    <lineage>
        <taxon>Eukaryota</taxon>
        <taxon>Fungi</taxon>
        <taxon>Fungi incertae sedis</taxon>
        <taxon>Microsporidia</taxon>
        <taxon>Edhazardia</taxon>
    </lineage>
</organism>
<dbReference type="VEuPathDB" id="MicrosporidiaDB:EDEG_03031"/>
<sequence>MGIEKILKCSFDKSIDELYGTKTIFNEVKVTFEPVECYSKRIMNYFGTFTNKIFLILCVIAINMRVKKVKNFFLRFDHFIDFFFKKYSDDQVIKRKVYTNIKVKSNKILCFILFLFSIQAVFCTKGLYSASKYDPLAKNSTTGYFQNHNVPTEVDLFGDISVVSFNMFTEEIKDTDVQAVVDLINNTHPTILSLQGVRKPTLDDISRRLRVFGHYGIVNYENGSRDAITGDMIYLPIIYDSRIVKIKKSDYITTSGKKQSLYASYALITDERLSGDSEKKGDDILGADVSYVVVNADLYSSFPEMVSAMFFNIISDIADAKLNTKPIFFTGNMGITPDLVKDMMKISYKNLIDVDSNNKTLMKTTDHTNGNDDNIQRDFILLRDVSYEDGIGMKLSKGKEEKALEPVFKLNYARILNKFTSMNRYPVHAILSLKQALDKKEDDLIKQNRADEAKKEAEIAKRLKDRKEDIENGDITPEEIAEEVADEISQQADARKEEEEEKEAEKEKEKEEEAQKEEEETKERLEKLGLSADEAEKMIKVSSDPESSKENKNDGPNDKQGDDLKSKNVDNNNGNDKSNGKKDDESGVESNINGDISSKDDIGSENVKNGKDTDIEDDNKNEENSEKSKKSGKNEKDNGEDGKDSEKENEDNSSNVSSEKDKENDPNDVKDGQNKKRNSTGDIDNKNNKSPSKIGKNGKGKVKKNFDDDGDEKDKDTQIDKKKEKNTDNGNNGKDKEKINEEDTKNGKNSDKDNGNKGDENDDEKAQGKTEKMLTIKMKRKTQRKM</sequence>
<evidence type="ECO:0000256" key="1">
    <source>
        <dbReference type="SAM" id="MobiDB-lite"/>
    </source>
</evidence>
<dbReference type="AlphaFoldDB" id="J8ZSE8"/>
<feature type="compositionally biased region" description="Basic and acidic residues" evidence="1">
    <location>
        <begin position="704"/>
        <end position="774"/>
    </location>
</feature>
<dbReference type="InParanoid" id="J8ZSE8"/>
<dbReference type="InterPro" id="IPR036691">
    <property type="entry name" value="Endo/exonu/phosph_ase_sf"/>
</dbReference>
<dbReference type="OrthoDB" id="2190927at2759"/>
<feature type="compositionally biased region" description="Basic and acidic residues" evidence="1">
    <location>
        <begin position="546"/>
        <end position="568"/>
    </location>
</feature>
<gene>
    <name evidence="3" type="ORF">EDEG_03031</name>
</gene>
<dbReference type="STRING" id="1003232.J8ZSE8"/>
<keyword evidence="2" id="KW-0812">Transmembrane</keyword>
<reference evidence="4" key="2">
    <citation type="submission" date="2015-07" db="EMBL/GenBank/DDBJ databases">
        <title>Contrasting host-pathogen interactions and genome evolution in two generalist and specialist microsporidian pathogens of mosquitoes.</title>
        <authorList>
            <consortium name="The Broad Institute Genomics Platform"/>
            <consortium name="The Broad Institute Genome Sequencing Center for Infectious Disease"/>
            <person name="Cuomo C.A."/>
            <person name="Sanscrainte N.D."/>
            <person name="Goldberg J.M."/>
            <person name="Heiman D."/>
            <person name="Young S."/>
            <person name="Zeng Q."/>
            <person name="Becnel J.J."/>
            <person name="Birren B.W."/>
        </authorList>
    </citation>
    <scope>NUCLEOTIDE SEQUENCE [LARGE SCALE GENOMIC DNA]</scope>
    <source>
        <strain evidence="4">USNM 41457</strain>
    </source>
</reference>
<evidence type="ECO:0000313" key="4">
    <source>
        <dbReference type="Proteomes" id="UP000003163"/>
    </source>
</evidence>